<proteinExistence type="predicted"/>
<dbReference type="EMBL" id="KZ613471">
    <property type="protein sequence ID" value="PMD24766.1"/>
    <property type="molecule type" value="Genomic_DNA"/>
</dbReference>
<dbReference type="PANTHER" id="PTHR47843:SF2">
    <property type="entry name" value="BTB DOMAIN-CONTAINING PROTEIN"/>
    <property type="match status" value="1"/>
</dbReference>
<dbReference type="Pfam" id="PF00651">
    <property type="entry name" value="BTB"/>
    <property type="match status" value="1"/>
</dbReference>
<protein>
    <recommendedName>
        <fullName evidence="2">BTB domain-containing protein</fullName>
    </recommendedName>
</protein>
<feature type="compositionally biased region" description="Pro residues" evidence="1">
    <location>
        <begin position="8"/>
        <end position="21"/>
    </location>
</feature>
<organism evidence="3 4">
    <name type="scientific">Hyaloscypha hepaticicola</name>
    <dbReference type="NCBI Taxonomy" id="2082293"/>
    <lineage>
        <taxon>Eukaryota</taxon>
        <taxon>Fungi</taxon>
        <taxon>Dikarya</taxon>
        <taxon>Ascomycota</taxon>
        <taxon>Pezizomycotina</taxon>
        <taxon>Leotiomycetes</taxon>
        <taxon>Helotiales</taxon>
        <taxon>Hyaloscyphaceae</taxon>
        <taxon>Hyaloscypha</taxon>
    </lineage>
</organism>
<dbReference type="OrthoDB" id="194443at2759"/>
<evidence type="ECO:0000313" key="4">
    <source>
        <dbReference type="Proteomes" id="UP000235672"/>
    </source>
</evidence>
<name>A0A2J6QET0_9HELO</name>
<dbReference type="PROSITE" id="PS50097">
    <property type="entry name" value="BTB"/>
    <property type="match status" value="1"/>
</dbReference>
<dbReference type="InterPro" id="IPR011333">
    <property type="entry name" value="SKP1/BTB/POZ_sf"/>
</dbReference>
<dbReference type="STRING" id="1745343.A0A2J6QET0"/>
<dbReference type="InterPro" id="IPR000210">
    <property type="entry name" value="BTB/POZ_dom"/>
</dbReference>
<keyword evidence="4" id="KW-1185">Reference proteome</keyword>
<dbReference type="Proteomes" id="UP000235672">
    <property type="component" value="Unassembled WGS sequence"/>
</dbReference>
<dbReference type="AlphaFoldDB" id="A0A2J6QET0"/>
<dbReference type="Gene3D" id="3.30.710.10">
    <property type="entry name" value="Potassium Channel Kv1.1, Chain A"/>
    <property type="match status" value="1"/>
</dbReference>
<dbReference type="SUPFAM" id="SSF54695">
    <property type="entry name" value="POZ domain"/>
    <property type="match status" value="1"/>
</dbReference>
<evidence type="ECO:0000256" key="1">
    <source>
        <dbReference type="SAM" id="MobiDB-lite"/>
    </source>
</evidence>
<sequence length="229" mass="26041">MASHRTLPQPPPTLTPTPTPKPLIISPSSTLIDPDFSDLGEVVTFIIGPSKKKFLVHKKFACKHSPVLKAAFTGTFIEGQTQTYTLEDTTEKVFNLLVQWFYTQKLDGDLSGAFDSGDNLARLWVLAERFLIPRLQNLAIDRLEEKRTEYKCVGLSALQHVWDNTTHGSPLRRLFIHQCVWNLNPDAYHSSINKFPKQVLAEICFLLRENAKSNAKYSRNMADFHVKED</sequence>
<gene>
    <name evidence="3" type="ORF">NA56DRAFT_745384</name>
</gene>
<feature type="region of interest" description="Disordered" evidence="1">
    <location>
        <begin position="1"/>
        <end position="22"/>
    </location>
</feature>
<dbReference type="SMART" id="SM00225">
    <property type="entry name" value="BTB"/>
    <property type="match status" value="1"/>
</dbReference>
<feature type="domain" description="BTB" evidence="2">
    <location>
        <begin position="41"/>
        <end position="110"/>
    </location>
</feature>
<dbReference type="PANTHER" id="PTHR47843">
    <property type="entry name" value="BTB DOMAIN-CONTAINING PROTEIN-RELATED"/>
    <property type="match status" value="1"/>
</dbReference>
<reference evidence="3 4" key="1">
    <citation type="submission" date="2016-05" db="EMBL/GenBank/DDBJ databases">
        <title>A degradative enzymes factory behind the ericoid mycorrhizal symbiosis.</title>
        <authorList>
            <consortium name="DOE Joint Genome Institute"/>
            <person name="Martino E."/>
            <person name="Morin E."/>
            <person name="Grelet G."/>
            <person name="Kuo A."/>
            <person name="Kohler A."/>
            <person name="Daghino S."/>
            <person name="Barry K."/>
            <person name="Choi C."/>
            <person name="Cichocki N."/>
            <person name="Clum A."/>
            <person name="Copeland A."/>
            <person name="Hainaut M."/>
            <person name="Haridas S."/>
            <person name="Labutti K."/>
            <person name="Lindquist E."/>
            <person name="Lipzen A."/>
            <person name="Khouja H.-R."/>
            <person name="Murat C."/>
            <person name="Ohm R."/>
            <person name="Olson A."/>
            <person name="Spatafora J."/>
            <person name="Veneault-Fourrey C."/>
            <person name="Henrissat B."/>
            <person name="Grigoriev I."/>
            <person name="Martin F."/>
            <person name="Perotto S."/>
        </authorList>
    </citation>
    <scope>NUCLEOTIDE SEQUENCE [LARGE SCALE GENOMIC DNA]</scope>
    <source>
        <strain evidence="3 4">UAMH 7357</strain>
    </source>
</reference>
<evidence type="ECO:0000313" key="3">
    <source>
        <dbReference type="EMBL" id="PMD24766.1"/>
    </source>
</evidence>
<accession>A0A2J6QET0</accession>
<evidence type="ECO:0000259" key="2">
    <source>
        <dbReference type="PROSITE" id="PS50097"/>
    </source>
</evidence>